<dbReference type="GO" id="GO:0005737">
    <property type="term" value="C:cytoplasm"/>
    <property type="evidence" value="ECO:0007669"/>
    <property type="project" value="TreeGrafter"/>
</dbReference>
<dbReference type="InterPro" id="IPR000594">
    <property type="entry name" value="ThiF_NAD_FAD-bd"/>
</dbReference>
<dbReference type="EMBL" id="JAWIZZ010000031">
    <property type="protein sequence ID" value="KAK5781588.1"/>
    <property type="molecule type" value="Genomic_DNA"/>
</dbReference>
<dbReference type="GO" id="GO:0019948">
    <property type="term" value="F:SUMO activating enzyme activity"/>
    <property type="evidence" value="ECO:0007669"/>
    <property type="project" value="TreeGrafter"/>
</dbReference>
<proteinExistence type="predicted"/>
<organism evidence="2 3">
    <name type="scientific">Arxiozyma heterogenica</name>
    <dbReference type="NCBI Taxonomy" id="278026"/>
    <lineage>
        <taxon>Eukaryota</taxon>
        <taxon>Fungi</taxon>
        <taxon>Dikarya</taxon>
        <taxon>Ascomycota</taxon>
        <taxon>Saccharomycotina</taxon>
        <taxon>Saccharomycetes</taxon>
        <taxon>Saccharomycetales</taxon>
        <taxon>Saccharomycetaceae</taxon>
        <taxon>Arxiozyma</taxon>
    </lineage>
</organism>
<accession>A0AAN7WTW7</accession>
<name>A0AAN7WTW7_9SACH</name>
<dbReference type="GO" id="GO:0031510">
    <property type="term" value="C:SUMO activating enzyme complex"/>
    <property type="evidence" value="ECO:0007669"/>
    <property type="project" value="TreeGrafter"/>
</dbReference>
<dbReference type="AlphaFoldDB" id="A0AAN7WTW7"/>
<reference evidence="3" key="1">
    <citation type="submission" date="2023-07" db="EMBL/GenBank/DDBJ databases">
        <title>A draft genome of Kazachstania heterogenica Y-27499.</title>
        <authorList>
            <person name="Donic C."/>
            <person name="Kralova J.S."/>
            <person name="Fidel L."/>
            <person name="Ben-Dor S."/>
            <person name="Jung S."/>
        </authorList>
    </citation>
    <scope>NUCLEOTIDE SEQUENCE [LARGE SCALE GENOMIC DNA]</scope>
    <source>
        <strain evidence="3">Y27499</strain>
    </source>
</reference>
<evidence type="ECO:0000313" key="3">
    <source>
        <dbReference type="Proteomes" id="UP001306508"/>
    </source>
</evidence>
<dbReference type="Proteomes" id="UP001306508">
    <property type="component" value="Unassembled WGS sequence"/>
</dbReference>
<sequence length="351" mass="39481">MNATKNNPAKQTLGEDEIALYDRQIRLWGLEAQTNIRSARVLLINVGAIGTEITKNIVLSGVGHFSILDNNHVVTEEDLGSQFFLTSADVGKPRIDTIKDKIVDLNPRVNFSIETDTFENLISKNNSNYDIVIGTELTKDQIIQLNWWTRSNNTPLYVAGSNGLFGYIFVDLIQFDSRDKKLQSIKQSALGSISPNKEIVSLEVTIDPEEPKKIYENLVTKNKYVPFEKLLCTATLEGKLTKRQLKRVSPILPLTLTYLKDTNMVSSNVSLFREELENTCEQLRIDPNLILKPEYVEQFIKQNGVEFSPVAAVLGGAVSQDVINILGKKQQPLNNFIIFDGVTLDMPIFEF</sequence>
<dbReference type="PANTHER" id="PTHR10953">
    <property type="entry name" value="UBIQUITIN-ACTIVATING ENZYME E1"/>
    <property type="match status" value="1"/>
</dbReference>
<comment type="caution">
    <text evidence="2">The sequence shown here is derived from an EMBL/GenBank/DDBJ whole genome shotgun (WGS) entry which is preliminary data.</text>
</comment>
<dbReference type="Pfam" id="PF00899">
    <property type="entry name" value="ThiF"/>
    <property type="match status" value="1"/>
</dbReference>
<feature type="domain" description="THIF-type NAD/FAD binding fold" evidence="1">
    <location>
        <begin position="21"/>
        <end position="348"/>
    </location>
</feature>
<gene>
    <name evidence="2" type="ORF">RI543_000770</name>
</gene>
<dbReference type="SUPFAM" id="SSF69572">
    <property type="entry name" value="Activating enzymes of the ubiquitin-like proteins"/>
    <property type="match status" value="1"/>
</dbReference>
<keyword evidence="3" id="KW-1185">Reference proteome</keyword>
<evidence type="ECO:0000259" key="1">
    <source>
        <dbReference type="Pfam" id="PF00899"/>
    </source>
</evidence>
<dbReference type="Gene3D" id="3.40.50.720">
    <property type="entry name" value="NAD(P)-binding Rossmann-like Domain"/>
    <property type="match status" value="1"/>
</dbReference>
<protein>
    <recommendedName>
        <fullName evidence="1">THIF-type NAD/FAD binding fold domain-containing protein</fullName>
    </recommendedName>
</protein>
<dbReference type="InterPro" id="IPR045886">
    <property type="entry name" value="ThiF/MoeB/HesA"/>
</dbReference>
<evidence type="ECO:0000313" key="2">
    <source>
        <dbReference type="EMBL" id="KAK5781588.1"/>
    </source>
</evidence>
<dbReference type="InterPro" id="IPR035985">
    <property type="entry name" value="Ubiquitin-activating_enz"/>
</dbReference>
<dbReference type="GO" id="GO:0016925">
    <property type="term" value="P:protein sumoylation"/>
    <property type="evidence" value="ECO:0007669"/>
    <property type="project" value="TreeGrafter"/>
</dbReference>
<dbReference type="PANTHER" id="PTHR10953:SF162">
    <property type="entry name" value="SUMO-ACTIVATING ENZYME SUBUNIT 1"/>
    <property type="match status" value="1"/>
</dbReference>